<dbReference type="PANTHER" id="PTHR11062:SF108">
    <property type="entry name" value="EXOSTOSIN FAMILY PROTEIN"/>
    <property type="match status" value="1"/>
</dbReference>
<feature type="region of interest" description="Disordered" evidence="6">
    <location>
        <begin position="122"/>
        <end position="213"/>
    </location>
</feature>
<evidence type="ECO:0000259" key="8">
    <source>
        <dbReference type="Pfam" id="PF03016"/>
    </source>
</evidence>
<feature type="compositionally biased region" description="Polar residues" evidence="6">
    <location>
        <begin position="82"/>
        <end position="97"/>
    </location>
</feature>
<keyword evidence="3" id="KW-0808">Transferase</keyword>
<keyword evidence="5" id="KW-0333">Golgi apparatus</keyword>
<keyword evidence="10" id="KW-1185">Reference proteome</keyword>
<evidence type="ECO:0000256" key="6">
    <source>
        <dbReference type="SAM" id="MobiDB-lite"/>
    </source>
</evidence>
<keyword evidence="7" id="KW-0812">Transmembrane</keyword>
<evidence type="ECO:0000256" key="3">
    <source>
        <dbReference type="ARBA" id="ARBA00022676"/>
    </source>
</evidence>
<organism evidence="9 10">
    <name type="scientific">Castilleja foliolosa</name>
    <dbReference type="NCBI Taxonomy" id="1961234"/>
    <lineage>
        <taxon>Eukaryota</taxon>
        <taxon>Viridiplantae</taxon>
        <taxon>Streptophyta</taxon>
        <taxon>Embryophyta</taxon>
        <taxon>Tracheophyta</taxon>
        <taxon>Spermatophyta</taxon>
        <taxon>Magnoliopsida</taxon>
        <taxon>eudicotyledons</taxon>
        <taxon>Gunneridae</taxon>
        <taxon>Pentapetalae</taxon>
        <taxon>asterids</taxon>
        <taxon>lamiids</taxon>
        <taxon>Lamiales</taxon>
        <taxon>Orobanchaceae</taxon>
        <taxon>Pedicularideae</taxon>
        <taxon>Castillejinae</taxon>
        <taxon>Castilleja</taxon>
    </lineage>
</organism>
<dbReference type="Pfam" id="PF03016">
    <property type="entry name" value="Exostosin_GT47"/>
    <property type="match status" value="1"/>
</dbReference>
<feature type="transmembrane region" description="Helical" evidence="7">
    <location>
        <begin position="16"/>
        <end position="33"/>
    </location>
</feature>
<dbReference type="InterPro" id="IPR004263">
    <property type="entry name" value="Exostosin"/>
</dbReference>
<feature type="region of interest" description="Disordered" evidence="6">
    <location>
        <begin position="69"/>
        <end position="110"/>
    </location>
</feature>
<keyword evidence="4" id="KW-0735">Signal-anchor</keyword>
<dbReference type="Proteomes" id="UP001632038">
    <property type="component" value="Unassembled WGS sequence"/>
</dbReference>
<evidence type="ECO:0000256" key="1">
    <source>
        <dbReference type="ARBA" id="ARBA00004323"/>
    </source>
</evidence>
<dbReference type="AlphaFoldDB" id="A0ABD3E9G7"/>
<feature type="domain" description="Exostosin GT47" evidence="8">
    <location>
        <begin position="286"/>
        <end position="566"/>
    </location>
</feature>
<gene>
    <name evidence="9" type="ORF">CASFOL_007209</name>
</gene>
<evidence type="ECO:0000256" key="4">
    <source>
        <dbReference type="ARBA" id="ARBA00022968"/>
    </source>
</evidence>
<dbReference type="PANTHER" id="PTHR11062">
    <property type="entry name" value="EXOSTOSIN HEPARAN SULFATE GLYCOSYLTRANSFERASE -RELATED"/>
    <property type="match status" value="1"/>
</dbReference>
<evidence type="ECO:0000256" key="7">
    <source>
        <dbReference type="SAM" id="Phobius"/>
    </source>
</evidence>
<dbReference type="InterPro" id="IPR040911">
    <property type="entry name" value="Exostosin_GT47"/>
</dbReference>
<dbReference type="GO" id="GO:0000139">
    <property type="term" value="C:Golgi membrane"/>
    <property type="evidence" value="ECO:0007669"/>
    <property type="project" value="UniProtKB-SubCell"/>
</dbReference>
<dbReference type="GO" id="GO:0016757">
    <property type="term" value="F:glycosyltransferase activity"/>
    <property type="evidence" value="ECO:0007669"/>
    <property type="project" value="UniProtKB-KW"/>
</dbReference>
<evidence type="ECO:0000313" key="10">
    <source>
        <dbReference type="Proteomes" id="UP001632038"/>
    </source>
</evidence>
<comment type="subcellular location">
    <subcellularLocation>
        <location evidence="1">Golgi apparatus membrane</location>
        <topology evidence="1">Single-pass type II membrane protein</topology>
    </subcellularLocation>
</comment>
<evidence type="ECO:0000313" key="9">
    <source>
        <dbReference type="EMBL" id="KAL3650806.1"/>
    </source>
</evidence>
<accession>A0ABD3E9G7</accession>
<keyword evidence="7" id="KW-1133">Transmembrane helix</keyword>
<comment type="similarity">
    <text evidence="2">Belongs to the glycosyltransferase 47 family.</text>
</comment>
<proteinExistence type="inferred from homology"/>
<evidence type="ECO:0000256" key="5">
    <source>
        <dbReference type="ARBA" id="ARBA00023034"/>
    </source>
</evidence>
<comment type="caution">
    <text evidence="9">The sequence shown here is derived from an EMBL/GenBank/DDBJ whole genome shotgun (WGS) entry which is preliminary data.</text>
</comment>
<feature type="compositionally biased region" description="Basic and acidic residues" evidence="6">
    <location>
        <begin position="133"/>
        <end position="169"/>
    </location>
</feature>
<evidence type="ECO:0000256" key="2">
    <source>
        <dbReference type="ARBA" id="ARBA00010271"/>
    </source>
</evidence>
<name>A0ABD3E9G7_9LAMI</name>
<protein>
    <recommendedName>
        <fullName evidence="8">Exostosin GT47 domain-containing protein</fullName>
    </recommendedName>
</protein>
<dbReference type="EMBL" id="JAVIJP010000007">
    <property type="protein sequence ID" value="KAL3650806.1"/>
    <property type="molecule type" value="Genomic_DNA"/>
</dbReference>
<keyword evidence="3" id="KW-0328">Glycosyltransferase</keyword>
<sequence>MGNELRYVCLVETRRLLLLMGFVFGFILFIQYFELSYSSILSSLFSTKKRQLDPIDSLRNQTFLNANEESITIKPPDEKNLDATSSFDDQDNSTLNNDIDPEDESPSKDFVEMDHNSTIERIVGNNSVLLDENGEKSEYTSKTSDLEGREGIDEVDENKNKNSDLETHSAAKSPSNLLSHSASPGNEGTGSNSQNILENNENPSAKEGLTSPQPAVVPISQMKDMLLQSRESFKAVKPRWSSSVDQEILKAKSLIENTSTVEKDPQFDVNLFRNFSEFKRSYDLMEQTLKVYTYAEGEKPIFHQPPLKGIYASEGWFMKLLKSNKKFATKNPKKAHLFYLPFSSRMLEVALYVPDTHNRDKLIQRLSNYVEIISKKYHFWNRTDGADHFLVACHDWAPAETGHTMPNSIRALCNSDIKEGFKFGKDVSLPETFVRSPQHPLRQLGGKPPSQRRVLAFFAGSMHGYLRPVLLNHWENKDPDMKIFGQLRKVKGQMSYAQYMKSSKYCICAKGFEVNSPRVVEAIFYECVPVIISDNFIPPFFETLNWESFAVFVLEKDIPNLKSILLSISNQRYVEMQQRVKEVQKHFLWHSKPVKYDVFHMILHSIWYNRVFQTKSL</sequence>
<reference evidence="10" key="1">
    <citation type="journal article" date="2024" name="IScience">
        <title>Strigolactones Initiate the Formation of Haustorium-like Structures in Castilleja.</title>
        <authorList>
            <person name="Buerger M."/>
            <person name="Peterson D."/>
            <person name="Chory J."/>
        </authorList>
    </citation>
    <scope>NUCLEOTIDE SEQUENCE [LARGE SCALE GENOMIC DNA]</scope>
</reference>
<keyword evidence="7" id="KW-0472">Membrane</keyword>
<feature type="compositionally biased region" description="Polar residues" evidence="6">
    <location>
        <begin position="170"/>
        <end position="203"/>
    </location>
</feature>